<dbReference type="PROSITE" id="PS52050">
    <property type="entry name" value="WYL"/>
    <property type="match status" value="1"/>
</dbReference>
<dbReference type="InterPro" id="IPR028349">
    <property type="entry name" value="PafC-like"/>
</dbReference>
<evidence type="ECO:0000259" key="1">
    <source>
        <dbReference type="Pfam" id="PF08279"/>
    </source>
</evidence>
<dbReference type="Gene3D" id="1.10.10.10">
    <property type="entry name" value="Winged helix-like DNA-binding domain superfamily/Winged helix DNA-binding domain"/>
    <property type="match status" value="1"/>
</dbReference>
<name>A0ABS0ZEK7_9GAMM</name>
<dbReference type="Pfam" id="PF13280">
    <property type="entry name" value="WYL"/>
    <property type="match status" value="1"/>
</dbReference>
<dbReference type="PANTHER" id="PTHR34580:SF1">
    <property type="entry name" value="PROTEIN PAFC"/>
    <property type="match status" value="1"/>
</dbReference>
<dbReference type="InterPro" id="IPR013196">
    <property type="entry name" value="HTH_11"/>
</dbReference>
<evidence type="ECO:0000313" key="4">
    <source>
        <dbReference type="EMBL" id="MBJ7552109.1"/>
    </source>
</evidence>
<feature type="domain" description="WYL" evidence="2">
    <location>
        <begin position="139"/>
        <end position="202"/>
    </location>
</feature>
<dbReference type="InterPro" id="IPR036390">
    <property type="entry name" value="WH_DNA-bd_sf"/>
</dbReference>
<sequence length="320" mass="36204">MRASRLLKLLMVLQARDKMNATELALHCETSIRTVYRDIESLSAMGIPVYSERGVEGGYRLLHGYRTRLNGLSAKEAETLFLAGLSDQAETMGLASSLADAQVKLMSALPEALRHDAERMQNRFLLDAPNWFSGNEQVEYLPDLMTAAREQCCVDITYQRWQGIRQRRVLPLGIVLKGGQWYLVAMVGPDTRTYRVARILSLALTEETFERPENFSLTEFWQTNLQRMASLQYPLLADVRLTPQGIKLMEQVCTPYVMTHADIDPVAVDGWYSARLPIGNPPYGCYDLLRFGPEIEVIGPTEVRQVMLKLTTSMAQQYSS</sequence>
<gene>
    <name evidence="4" type="ORF">JHD44_15575</name>
</gene>
<dbReference type="InterPro" id="IPR057727">
    <property type="entry name" value="WCX_dom"/>
</dbReference>
<dbReference type="InterPro" id="IPR051534">
    <property type="entry name" value="CBASS_pafABC_assoc_protein"/>
</dbReference>
<dbReference type="PANTHER" id="PTHR34580">
    <property type="match status" value="1"/>
</dbReference>
<dbReference type="Pfam" id="PF25583">
    <property type="entry name" value="WCX"/>
    <property type="match status" value="1"/>
</dbReference>
<dbReference type="Proteomes" id="UP000598488">
    <property type="component" value="Unassembled WGS sequence"/>
</dbReference>
<organism evidence="4 5">
    <name type="scientific">Marinomonas ostreistagni</name>
    <dbReference type="NCBI Taxonomy" id="359209"/>
    <lineage>
        <taxon>Bacteria</taxon>
        <taxon>Pseudomonadati</taxon>
        <taxon>Pseudomonadota</taxon>
        <taxon>Gammaproteobacteria</taxon>
        <taxon>Oceanospirillales</taxon>
        <taxon>Oceanospirillaceae</taxon>
        <taxon>Marinomonas</taxon>
    </lineage>
</organism>
<keyword evidence="5" id="KW-1185">Reference proteome</keyword>
<feature type="domain" description="WCX" evidence="3">
    <location>
        <begin position="236"/>
        <end position="314"/>
    </location>
</feature>
<protein>
    <submittedName>
        <fullName evidence="4">YafY family transcriptional regulator</fullName>
    </submittedName>
</protein>
<dbReference type="InterPro" id="IPR036388">
    <property type="entry name" value="WH-like_DNA-bd_sf"/>
</dbReference>
<accession>A0ABS0ZEK7</accession>
<reference evidence="4 5" key="1">
    <citation type="submission" date="2020-12" db="EMBL/GenBank/DDBJ databases">
        <title>Comparative genome analysis of fungal antagonists Marinomonas ostreistagni 398 and M. spartinae 468.</title>
        <authorList>
            <person name="Fields J.L."/>
            <person name="Mavrodi O.V."/>
            <person name="Biber P.D."/>
            <person name="Indest K.J."/>
            <person name="Mavrodi D.V."/>
        </authorList>
    </citation>
    <scope>NUCLEOTIDE SEQUENCE [LARGE SCALE GENOMIC DNA]</scope>
    <source>
        <strain evidence="4 5">USM7</strain>
    </source>
</reference>
<evidence type="ECO:0000259" key="3">
    <source>
        <dbReference type="Pfam" id="PF25583"/>
    </source>
</evidence>
<dbReference type="InterPro" id="IPR026881">
    <property type="entry name" value="WYL_dom"/>
</dbReference>
<dbReference type="Pfam" id="PF08279">
    <property type="entry name" value="HTH_11"/>
    <property type="match status" value="1"/>
</dbReference>
<feature type="domain" description="Helix-turn-helix type 11" evidence="1">
    <location>
        <begin position="5"/>
        <end position="60"/>
    </location>
</feature>
<proteinExistence type="predicted"/>
<dbReference type="RefSeq" id="WP_199463692.1">
    <property type="nucleotide sequence ID" value="NZ_JAEMUH010000016.1"/>
</dbReference>
<dbReference type="PIRSF" id="PIRSF016838">
    <property type="entry name" value="PafC"/>
    <property type="match status" value="1"/>
</dbReference>
<comment type="caution">
    <text evidence="4">The sequence shown here is derived from an EMBL/GenBank/DDBJ whole genome shotgun (WGS) entry which is preliminary data.</text>
</comment>
<dbReference type="SUPFAM" id="SSF46785">
    <property type="entry name" value="Winged helix' DNA-binding domain"/>
    <property type="match status" value="1"/>
</dbReference>
<evidence type="ECO:0000259" key="2">
    <source>
        <dbReference type="Pfam" id="PF13280"/>
    </source>
</evidence>
<dbReference type="EMBL" id="JAEMUH010000016">
    <property type="protein sequence ID" value="MBJ7552109.1"/>
    <property type="molecule type" value="Genomic_DNA"/>
</dbReference>
<evidence type="ECO:0000313" key="5">
    <source>
        <dbReference type="Proteomes" id="UP000598488"/>
    </source>
</evidence>